<dbReference type="SMART" id="SM00304">
    <property type="entry name" value="HAMP"/>
    <property type="match status" value="1"/>
</dbReference>
<dbReference type="InterPro" id="IPR036890">
    <property type="entry name" value="HATPase_C_sf"/>
</dbReference>
<protein>
    <recommendedName>
        <fullName evidence="3">histidine kinase</fullName>
        <ecNumber evidence="3">2.7.13.3</ecNumber>
    </recommendedName>
</protein>
<proteinExistence type="predicted"/>
<dbReference type="PROSITE" id="PS50885">
    <property type="entry name" value="HAMP"/>
    <property type="match status" value="1"/>
</dbReference>
<keyword evidence="5" id="KW-0808">Transferase</keyword>
<dbReference type="GO" id="GO:0000155">
    <property type="term" value="F:phosphorelay sensor kinase activity"/>
    <property type="evidence" value="ECO:0007669"/>
    <property type="project" value="InterPro"/>
</dbReference>
<dbReference type="CDD" id="cd00082">
    <property type="entry name" value="HisKA"/>
    <property type="match status" value="1"/>
</dbReference>
<name>A0A2W2FE66_9ACTN</name>
<dbReference type="PANTHER" id="PTHR45436:SF5">
    <property type="entry name" value="SENSOR HISTIDINE KINASE TRCS"/>
    <property type="match status" value="1"/>
</dbReference>
<evidence type="ECO:0000256" key="4">
    <source>
        <dbReference type="ARBA" id="ARBA00022553"/>
    </source>
</evidence>
<dbReference type="EC" id="2.7.13.3" evidence="3"/>
<dbReference type="Pfam" id="PF00512">
    <property type="entry name" value="HisKA"/>
    <property type="match status" value="1"/>
</dbReference>
<dbReference type="Gene3D" id="1.10.287.130">
    <property type="match status" value="1"/>
</dbReference>
<reference evidence="13 14" key="1">
    <citation type="submission" date="2018-01" db="EMBL/GenBank/DDBJ databases">
        <title>Draft genome sequence of Nonomuraea sp. KC333.</title>
        <authorList>
            <person name="Sahin N."/>
            <person name="Saygin H."/>
            <person name="Ay H."/>
        </authorList>
    </citation>
    <scope>NUCLEOTIDE SEQUENCE [LARGE SCALE GENOMIC DNA]</scope>
    <source>
        <strain evidence="13 14">KC333</strain>
    </source>
</reference>
<dbReference type="EMBL" id="POUD01000032">
    <property type="protein sequence ID" value="PZG19937.1"/>
    <property type="molecule type" value="Genomic_DNA"/>
</dbReference>
<dbReference type="Proteomes" id="UP000249304">
    <property type="component" value="Unassembled WGS sequence"/>
</dbReference>
<evidence type="ECO:0000256" key="9">
    <source>
        <dbReference type="ARBA" id="ARBA00023012"/>
    </source>
</evidence>
<evidence type="ECO:0000313" key="13">
    <source>
        <dbReference type="EMBL" id="PZG19937.1"/>
    </source>
</evidence>
<dbReference type="GO" id="GO:0005886">
    <property type="term" value="C:plasma membrane"/>
    <property type="evidence" value="ECO:0007669"/>
    <property type="project" value="UniProtKB-SubCell"/>
</dbReference>
<accession>A0A2W2FE66</accession>
<dbReference type="CDD" id="cd06225">
    <property type="entry name" value="HAMP"/>
    <property type="match status" value="1"/>
</dbReference>
<evidence type="ECO:0000256" key="2">
    <source>
        <dbReference type="ARBA" id="ARBA00004236"/>
    </source>
</evidence>
<evidence type="ECO:0000256" key="5">
    <source>
        <dbReference type="ARBA" id="ARBA00022679"/>
    </source>
</evidence>
<comment type="catalytic activity">
    <reaction evidence="1">
        <text>ATP + protein L-histidine = ADP + protein N-phospho-L-histidine.</text>
        <dbReference type="EC" id="2.7.13.3"/>
    </reaction>
</comment>
<evidence type="ECO:0000256" key="10">
    <source>
        <dbReference type="ARBA" id="ARBA00023136"/>
    </source>
</evidence>
<dbReference type="Pfam" id="PF00672">
    <property type="entry name" value="HAMP"/>
    <property type="match status" value="1"/>
</dbReference>
<keyword evidence="10" id="KW-0472">Membrane</keyword>
<dbReference type="InterPro" id="IPR003660">
    <property type="entry name" value="HAMP_dom"/>
</dbReference>
<dbReference type="CDD" id="cd00075">
    <property type="entry name" value="HATPase"/>
    <property type="match status" value="1"/>
</dbReference>
<evidence type="ECO:0000256" key="6">
    <source>
        <dbReference type="ARBA" id="ARBA00022692"/>
    </source>
</evidence>
<keyword evidence="7 13" id="KW-0418">Kinase</keyword>
<evidence type="ECO:0000256" key="3">
    <source>
        <dbReference type="ARBA" id="ARBA00012438"/>
    </source>
</evidence>
<feature type="domain" description="Histidine kinase" evidence="11">
    <location>
        <begin position="241"/>
        <end position="447"/>
    </location>
</feature>
<dbReference type="OrthoDB" id="9786919at2"/>
<comment type="caution">
    <text evidence="13">The sequence shown here is derived from an EMBL/GenBank/DDBJ whole genome shotgun (WGS) entry which is preliminary data.</text>
</comment>
<dbReference type="InterPro" id="IPR036097">
    <property type="entry name" value="HisK_dim/P_sf"/>
</dbReference>
<dbReference type="SMART" id="SM00388">
    <property type="entry name" value="HisKA"/>
    <property type="match status" value="1"/>
</dbReference>
<dbReference type="InterPro" id="IPR004358">
    <property type="entry name" value="Sig_transdc_His_kin-like_C"/>
</dbReference>
<dbReference type="InterPro" id="IPR003661">
    <property type="entry name" value="HisK_dim/P_dom"/>
</dbReference>
<evidence type="ECO:0000256" key="1">
    <source>
        <dbReference type="ARBA" id="ARBA00000085"/>
    </source>
</evidence>
<dbReference type="SUPFAM" id="SSF55874">
    <property type="entry name" value="ATPase domain of HSP90 chaperone/DNA topoisomerase II/histidine kinase"/>
    <property type="match status" value="1"/>
</dbReference>
<dbReference type="PANTHER" id="PTHR45436">
    <property type="entry name" value="SENSOR HISTIDINE KINASE YKOH"/>
    <property type="match status" value="1"/>
</dbReference>
<keyword evidence="8" id="KW-1133">Transmembrane helix</keyword>
<comment type="subcellular location">
    <subcellularLocation>
        <location evidence="2">Cell membrane</location>
    </subcellularLocation>
</comment>
<dbReference type="PRINTS" id="PR00344">
    <property type="entry name" value="BCTRLSENSOR"/>
</dbReference>
<dbReference type="SMART" id="SM00387">
    <property type="entry name" value="HATPase_c"/>
    <property type="match status" value="1"/>
</dbReference>
<gene>
    <name evidence="13" type="ORF">C1J01_10905</name>
</gene>
<evidence type="ECO:0000259" key="12">
    <source>
        <dbReference type="PROSITE" id="PS50885"/>
    </source>
</evidence>
<keyword evidence="14" id="KW-1185">Reference proteome</keyword>
<keyword evidence="4" id="KW-0597">Phosphoprotein</keyword>
<dbReference type="InterPro" id="IPR003594">
    <property type="entry name" value="HATPase_dom"/>
</dbReference>
<sequence>MRPWRDWPVRARLTLLAAIVMTLLCAGLSALIVTSIHSERSTELNRRNHDANMRTAGLLARGQLTPVHTERGIAALQVIDPAGRIVSASANMRGRPPMAFFVPTEERMGRMETLCHMRDFAGTCMLVSVQRVPRRDGDWIIYSAAPAYPWYVSGRLLAGVLAGSTLLIGVTAFGAYRIVGRSLKPVEAIRAHLCKITSTDLGHRVPVPAPRDEIQELACTVNQTLDLLQAALQRERRFISDASHDLRSPITAMRAQTEEALLHPDDADWPATATATLDSLDRLQAIVTDLLTLSCLDAGAAGAAAAPVDLEDLISCELDHCPHKLNIIRDLEPAVVRGDRLQLIRLFTNLVDNAERHAACTVTISLSAQSGQAVLVVSDDGPGIPVDQRERVFQRFARLDDARNKDTGGTGLGLPIARQIAEQHGGTLTIEDSDQGARFVARIPLYTAHPRPPAHQTAG</sequence>
<evidence type="ECO:0000313" key="14">
    <source>
        <dbReference type="Proteomes" id="UP000249304"/>
    </source>
</evidence>
<feature type="domain" description="HAMP" evidence="12">
    <location>
        <begin position="180"/>
        <end position="233"/>
    </location>
</feature>
<evidence type="ECO:0000256" key="7">
    <source>
        <dbReference type="ARBA" id="ARBA00022777"/>
    </source>
</evidence>
<dbReference type="InterPro" id="IPR050428">
    <property type="entry name" value="TCS_sensor_his_kinase"/>
</dbReference>
<organism evidence="13 14">
    <name type="scientific">Nonomuraea aridisoli</name>
    <dbReference type="NCBI Taxonomy" id="2070368"/>
    <lineage>
        <taxon>Bacteria</taxon>
        <taxon>Bacillati</taxon>
        <taxon>Actinomycetota</taxon>
        <taxon>Actinomycetes</taxon>
        <taxon>Streptosporangiales</taxon>
        <taxon>Streptosporangiaceae</taxon>
        <taxon>Nonomuraea</taxon>
    </lineage>
</organism>
<dbReference type="Pfam" id="PF02518">
    <property type="entry name" value="HATPase_c"/>
    <property type="match status" value="1"/>
</dbReference>
<dbReference type="InterPro" id="IPR005467">
    <property type="entry name" value="His_kinase_dom"/>
</dbReference>
<dbReference type="Gene3D" id="3.30.565.10">
    <property type="entry name" value="Histidine kinase-like ATPase, C-terminal domain"/>
    <property type="match status" value="1"/>
</dbReference>
<evidence type="ECO:0000259" key="11">
    <source>
        <dbReference type="PROSITE" id="PS50109"/>
    </source>
</evidence>
<dbReference type="SUPFAM" id="SSF47384">
    <property type="entry name" value="Homodimeric domain of signal transducing histidine kinase"/>
    <property type="match status" value="1"/>
</dbReference>
<keyword evidence="9" id="KW-0902">Two-component regulatory system</keyword>
<evidence type="ECO:0000256" key="8">
    <source>
        <dbReference type="ARBA" id="ARBA00022989"/>
    </source>
</evidence>
<dbReference type="PROSITE" id="PS50109">
    <property type="entry name" value="HIS_KIN"/>
    <property type="match status" value="1"/>
</dbReference>
<keyword evidence="6" id="KW-0812">Transmembrane</keyword>
<dbReference type="AlphaFoldDB" id="A0A2W2FE66"/>